<dbReference type="Pfam" id="PF02771">
    <property type="entry name" value="Acyl-CoA_dh_N"/>
    <property type="match status" value="1"/>
</dbReference>
<dbReference type="CDD" id="cd00567">
    <property type="entry name" value="ACAD"/>
    <property type="match status" value="1"/>
</dbReference>
<dbReference type="EMBL" id="CP045423">
    <property type="protein sequence ID" value="QFU15527.1"/>
    <property type="molecule type" value="Genomic_DNA"/>
</dbReference>
<dbReference type="EC" id="1.3.8.8" evidence="5"/>
<dbReference type="KEGG" id="mico:GDR74_04480"/>
<keyword evidence="7" id="KW-0285">Flavoprotein</keyword>
<evidence type="ECO:0000256" key="3">
    <source>
        <dbReference type="ARBA" id="ARBA00009347"/>
    </source>
</evidence>
<evidence type="ECO:0000259" key="15">
    <source>
        <dbReference type="Pfam" id="PF02771"/>
    </source>
</evidence>
<dbReference type="Gene3D" id="2.40.110.10">
    <property type="entry name" value="Butyryl-CoA Dehydrogenase, subunit A, domain 2"/>
    <property type="match status" value="1"/>
</dbReference>
<dbReference type="NCBIfam" id="NF009586">
    <property type="entry name" value="PRK13026.1"/>
    <property type="match status" value="1"/>
</dbReference>
<feature type="domain" description="Acyl-CoA dehydrogenase C-terminal bacterial-type" evidence="16">
    <location>
        <begin position="457"/>
        <end position="729"/>
    </location>
</feature>
<gene>
    <name evidence="17" type="ORF">GDR74_04480</name>
</gene>
<dbReference type="Pfam" id="PF09317">
    <property type="entry name" value="ACDH_C"/>
    <property type="match status" value="1"/>
</dbReference>
<organism evidence="17 18">
    <name type="scientific">Microvirga thermotolerans</name>
    <dbReference type="NCBI Taxonomy" id="2651334"/>
    <lineage>
        <taxon>Bacteria</taxon>
        <taxon>Pseudomonadati</taxon>
        <taxon>Pseudomonadota</taxon>
        <taxon>Alphaproteobacteria</taxon>
        <taxon>Hyphomicrobiales</taxon>
        <taxon>Methylobacteriaceae</taxon>
        <taxon>Microvirga</taxon>
    </lineage>
</organism>
<dbReference type="Proteomes" id="UP000325614">
    <property type="component" value="Chromosome"/>
</dbReference>
<dbReference type="Gene3D" id="1.10.540.10">
    <property type="entry name" value="Acyl-CoA dehydrogenase/oxidase, N-terminal domain"/>
    <property type="match status" value="1"/>
</dbReference>
<dbReference type="EC" id="1.3.8.7" evidence="4"/>
<evidence type="ECO:0000256" key="5">
    <source>
        <dbReference type="ARBA" id="ARBA00012040"/>
    </source>
</evidence>
<dbReference type="InterPro" id="IPR009075">
    <property type="entry name" value="AcylCo_DH/oxidase_C"/>
</dbReference>
<evidence type="ECO:0000259" key="16">
    <source>
        <dbReference type="Pfam" id="PF09317"/>
    </source>
</evidence>
<comment type="catalytic activity">
    <reaction evidence="11">
        <text>a long-chain 2,3-saturated fatty acyl-CoA + oxidized [electron-transfer flavoprotein] + H(+) = a long-chain (2E)-enoyl-CoA + reduced [electron-transfer flavoprotein]</text>
        <dbReference type="Rhea" id="RHEA:17721"/>
        <dbReference type="Rhea" id="RHEA-COMP:10685"/>
        <dbReference type="Rhea" id="RHEA-COMP:10686"/>
        <dbReference type="ChEBI" id="CHEBI:15378"/>
        <dbReference type="ChEBI" id="CHEBI:57692"/>
        <dbReference type="ChEBI" id="CHEBI:58307"/>
        <dbReference type="ChEBI" id="CHEBI:83721"/>
        <dbReference type="ChEBI" id="CHEBI:83727"/>
        <dbReference type="EC" id="1.3.8.8"/>
    </reaction>
</comment>
<dbReference type="InterPro" id="IPR013786">
    <property type="entry name" value="AcylCoA_DH/ox_N"/>
</dbReference>
<proteinExistence type="inferred from homology"/>
<evidence type="ECO:0000256" key="1">
    <source>
        <dbReference type="ARBA" id="ARBA00001974"/>
    </source>
</evidence>
<dbReference type="Pfam" id="PF00441">
    <property type="entry name" value="Acyl-CoA_dh_1"/>
    <property type="match status" value="1"/>
</dbReference>
<keyword evidence="9 17" id="KW-0560">Oxidoreductase</keyword>
<feature type="compositionally biased region" description="Low complexity" evidence="12">
    <location>
        <begin position="744"/>
        <end position="757"/>
    </location>
</feature>
<evidence type="ECO:0000256" key="9">
    <source>
        <dbReference type="ARBA" id="ARBA00023002"/>
    </source>
</evidence>
<evidence type="ECO:0000259" key="14">
    <source>
        <dbReference type="Pfam" id="PF02770"/>
    </source>
</evidence>
<comment type="similarity">
    <text evidence="3">Belongs to the acyl-CoA dehydrogenase family.</text>
</comment>
<feature type="domain" description="Acyl-CoA dehydrogenase/oxidase C-terminal" evidence="13">
    <location>
        <begin position="303"/>
        <end position="443"/>
    </location>
</feature>
<evidence type="ECO:0000256" key="12">
    <source>
        <dbReference type="SAM" id="MobiDB-lite"/>
    </source>
</evidence>
<dbReference type="Gene3D" id="1.20.140.10">
    <property type="entry name" value="Butyryl-CoA Dehydrogenase, subunit A, domain 3"/>
    <property type="match status" value="1"/>
</dbReference>
<comment type="cofactor">
    <cofactor evidence="1">
        <name>FAD</name>
        <dbReference type="ChEBI" id="CHEBI:57692"/>
    </cofactor>
</comment>
<evidence type="ECO:0000256" key="10">
    <source>
        <dbReference type="ARBA" id="ARBA00047882"/>
    </source>
</evidence>
<dbReference type="UniPathway" id="UPA00659"/>
<evidence type="ECO:0000256" key="4">
    <source>
        <dbReference type="ARBA" id="ARBA00012033"/>
    </source>
</evidence>
<evidence type="ECO:0000256" key="8">
    <source>
        <dbReference type="ARBA" id="ARBA00022827"/>
    </source>
</evidence>
<dbReference type="GO" id="GO:0005737">
    <property type="term" value="C:cytoplasm"/>
    <property type="evidence" value="ECO:0007669"/>
    <property type="project" value="TreeGrafter"/>
</dbReference>
<dbReference type="RefSeq" id="WP_152585172.1">
    <property type="nucleotide sequence ID" value="NZ_CP045423.1"/>
</dbReference>
<evidence type="ECO:0000313" key="17">
    <source>
        <dbReference type="EMBL" id="QFU15527.1"/>
    </source>
</evidence>
<name>A0A5P9JSC1_9HYPH</name>
<feature type="region of interest" description="Disordered" evidence="12">
    <location>
        <begin position="731"/>
        <end position="770"/>
    </location>
</feature>
<dbReference type="FunFam" id="1.10.540.10:FF:000004">
    <property type="entry name" value="Acyl-CoA dehydrogenase"/>
    <property type="match status" value="1"/>
</dbReference>
<dbReference type="Pfam" id="PF02770">
    <property type="entry name" value="Acyl-CoA_dh_M"/>
    <property type="match status" value="1"/>
</dbReference>
<keyword evidence="8" id="KW-0274">FAD</keyword>
<evidence type="ECO:0000259" key="13">
    <source>
        <dbReference type="Pfam" id="PF00441"/>
    </source>
</evidence>
<reference evidence="17 18" key="1">
    <citation type="submission" date="2019-10" db="EMBL/GenBank/DDBJ databases">
        <title>Isolation, Identification of Microvirga thermotolerans HR1, a novel thermophilic bacterium and Comparative Genomics of the genus Microvirga.</title>
        <authorList>
            <person name="Li J."/>
            <person name="Zhang W."/>
            <person name="Lin M."/>
            <person name="Wang J."/>
        </authorList>
    </citation>
    <scope>NUCLEOTIDE SEQUENCE [LARGE SCALE GENOMIC DNA]</scope>
    <source>
        <strain evidence="17 18">HR1</strain>
    </source>
</reference>
<accession>A0A5P9JSC1</accession>
<dbReference type="InterPro" id="IPR009100">
    <property type="entry name" value="AcylCoA_DH/oxidase_NM_dom_sf"/>
</dbReference>
<dbReference type="PANTHER" id="PTHR48083:SF33">
    <property type="entry name" value="ACYL-COENZYME A DEHYDROGENASE"/>
    <property type="match status" value="1"/>
</dbReference>
<evidence type="ECO:0000256" key="2">
    <source>
        <dbReference type="ARBA" id="ARBA00005005"/>
    </source>
</evidence>
<dbReference type="InterPro" id="IPR037069">
    <property type="entry name" value="AcylCoA_DH/ox_N_sf"/>
</dbReference>
<keyword evidence="18" id="KW-1185">Reference proteome</keyword>
<evidence type="ECO:0000256" key="11">
    <source>
        <dbReference type="ARBA" id="ARBA00049247"/>
    </source>
</evidence>
<sequence>MTEESFRLRWLSRPAFRMARKAMPGLSATEREAIEAGDVWWDGDLFTGNPDWDKLLAVPPARLSAEEEAFLAGPVETLCAMLDDWRITWTDRDLPEEAWSFLKQHRFLGMIIPREYGGLGFSAYAHSEVVRKVSTRSVAAAVAVMVPNSLGPGELLLRFGTEEQRNYWLPRLADGREIPCFGLTSPEAGSDAASMTDEGIVCRGEHEGREVLGIRLNWHKRYITLGPVATVLGLAFKLRDPERLLGREEEIGITVALVRTDAPGVSIGRRHIPSFQMFQNGPNEGRDVFIPLDQVIGGPERVGQGWRMLMSALAAGRGISLPSLSAAGAAFAAHTSGAYARVREQFHLPIGRFEGVQEKLAALAGTAYLLDAARRFTCAGLDRGHHPAVISGIMKLQATERMRTALNDAMDIHGGKAVIDGPLNYLGNFYRAIPVGITVEGANILTRCLIVFGQGAIRSHPFLLQEILALGDADEVRGLAAFDRLLWRHVGHTARTFLRAWLRSWSGGLLAPAPRAGAATRFYRQLGRYAAGFALAADFAFLTMGGALKRRELISARFGDILSELFLLSAALKRWQDEGRRQEDLPLLRCCMARGRQTIEARFAEIFANLPNRPVAWLLKLIVLPLGARALGPSDALVRECAEILLEPSAARDRLTPGLYRGQDDGGLARLERAFALVVRAQPIRDRLGKEGGESWRTAHGEGKISDEEARLLQEAEAAVAAAIAVDSFAPEDMAPGSRRKDAAASASPEETPPGASYEGVISDPSLTFH</sequence>
<dbReference type="GO" id="GO:0033539">
    <property type="term" value="P:fatty acid beta-oxidation using acyl-CoA dehydrogenase"/>
    <property type="evidence" value="ECO:0007669"/>
    <property type="project" value="InterPro"/>
</dbReference>
<feature type="domain" description="Acyl-CoA oxidase/dehydrogenase middle" evidence="14">
    <location>
        <begin position="180"/>
        <end position="270"/>
    </location>
</feature>
<dbReference type="FunFam" id="1.20.140.10:FF:000009">
    <property type="entry name" value="Acyl-CoA dehydrogenase"/>
    <property type="match status" value="1"/>
</dbReference>
<dbReference type="InterPro" id="IPR046373">
    <property type="entry name" value="Acyl-CoA_Oxase/DH_mid-dom_sf"/>
</dbReference>
<dbReference type="InterPro" id="IPR036250">
    <property type="entry name" value="AcylCo_DH-like_C"/>
</dbReference>
<comment type="catalytic activity">
    <reaction evidence="10">
        <text>a medium-chain 2,3-saturated fatty acyl-CoA + oxidized [electron-transfer flavoprotein] + H(+) = a medium-chain (2E)-enoyl-CoA + reduced [electron-transfer flavoprotein]</text>
        <dbReference type="Rhea" id="RHEA:14477"/>
        <dbReference type="Rhea" id="RHEA-COMP:10685"/>
        <dbReference type="Rhea" id="RHEA-COMP:10686"/>
        <dbReference type="ChEBI" id="CHEBI:15378"/>
        <dbReference type="ChEBI" id="CHEBI:57692"/>
        <dbReference type="ChEBI" id="CHEBI:58307"/>
        <dbReference type="ChEBI" id="CHEBI:83723"/>
        <dbReference type="ChEBI" id="CHEBI:83726"/>
        <dbReference type="EC" id="1.3.8.7"/>
    </reaction>
</comment>
<evidence type="ECO:0000256" key="6">
    <source>
        <dbReference type="ARBA" id="ARBA00020144"/>
    </source>
</evidence>
<dbReference type="SUPFAM" id="SSF47203">
    <property type="entry name" value="Acyl-CoA dehydrogenase C-terminal domain-like"/>
    <property type="match status" value="1"/>
</dbReference>
<comment type="pathway">
    <text evidence="2">Lipid metabolism; fatty acid beta-oxidation.</text>
</comment>
<dbReference type="SUPFAM" id="SSF56645">
    <property type="entry name" value="Acyl-CoA dehydrogenase NM domain-like"/>
    <property type="match status" value="1"/>
</dbReference>
<dbReference type="InterPro" id="IPR006091">
    <property type="entry name" value="Acyl-CoA_Oxase/DH_mid-dom"/>
</dbReference>
<dbReference type="NCBIfam" id="NF007000">
    <property type="entry name" value="PRK09463.1"/>
    <property type="match status" value="1"/>
</dbReference>
<protein>
    <recommendedName>
        <fullName evidence="6">Acyl-coenzyme A dehydrogenase</fullName>
        <ecNumber evidence="4">1.3.8.7</ecNumber>
        <ecNumber evidence="5">1.3.8.8</ecNumber>
    </recommendedName>
</protein>
<dbReference type="GO" id="GO:0050660">
    <property type="term" value="F:flavin adenine dinucleotide binding"/>
    <property type="evidence" value="ECO:0007669"/>
    <property type="project" value="InterPro"/>
</dbReference>
<dbReference type="InterPro" id="IPR015396">
    <property type="entry name" value="FadE_C"/>
</dbReference>
<dbReference type="AlphaFoldDB" id="A0A5P9JSC1"/>
<dbReference type="InterPro" id="IPR050741">
    <property type="entry name" value="Acyl-CoA_dehydrogenase"/>
</dbReference>
<dbReference type="GO" id="GO:0070991">
    <property type="term" value="F:medium-chain fatty acyl-CoA dehydrogenase activity"/>
    <property type="evidence" value="ECO:0007669"/>
    <property type="project" value="UniProtKB-EC"/>
</dbReference>
<dbReference type="PANTHER" id="PTHR48083">
    <property type="entry name" value="MEDIUM-CHAIN SPECIFIC ACYL-COA DEHYDROGENASE, MITOCHONDRIAL-RELATED"/>
    <property type="match status" value="1"/>
</dbReference>
<dbReference type="GO" id="GO:0004466">
    <property type="term" value="F:long-chain fatty acyl-CoA dehydrogenase activity"/>
    <property type="evidence" value="ECO:0007669"/>
    <property type="project" value="UniProtKB-EC"/>
</dbReference>
<evidence type="ECO:0000313" key="18">
    <source>
        <dbReference type="Proteomes" id="UP000325614"/>
    </source>
</evidence>
<feature type="domain" description="Acyl-CoA dehydrogenase/oxidase N-terminal" evidence="15">
    <location>
        <begin position="86"/>
        <end position="175"/>
    </location>
</feature>
<evidence type="ECO:0000256" key="7">
    <source>
        <dbReference type="ARBA" id="ARBA00022630"/>
    </source>
</evidence>